<organism evidence="2 3">
    <name type="scientific">Dorea hominis</name>
    <dbReference type="NCBI Taxonomy" id="2763040"/>
    <lineage>
        <taxon>Bacteria</taxon>
        <taxon>Bacillati</taxon>
        <taxon>Bacillota</taxon>
        <taxon>Clostridia</taxon>
        <taxon>Lachnospirales</taxon>
        <taxon>Lachnospiraceae</taxon>
        <taxon>Dorea</taxon>
    </lineage>
</organism>
<feature type="transmembrane region" description="Helical" evidence="1">
    <location>
        <begin position="6"/>
        <end position="31"/>
    </location>
</feature>
<proteinExistence type="predicted"/>
<accession>A0ABR7ETC2</accession>
<evidence type="ECO:0000313" key="3">
    <source>
        <dbReference type="Proteomes" id="UP000647235"/>
    </source>
</evidence>
<keyword evidence="1" id="KW-0472">Membrane</keyword>
<evidence type="ECO:0000313" key="2">
    <source>
        <dbReference type="EMBL" id="MBC5663880.1"/>
    </source>
</evidence>
<feature type="transmembrane region" description="Helical" evidence="1">
    <location>
        <begin position="72"/>
        <end position="92"/>
    </location>
</feature>
<sequence length="106" mass="11939">MSAELLLQYISYLLTGIGVLAFLVSVIVQAVKEMPVFKKIQTSVVALAVSLILTPISVIVLCNYYRIVIEWYYIFAAIVAAFIVYLVSTGGWERVASIWNRSKYKK</sequence>
<feature type="transmembrane region" description="Helical" evidence="1">
    <location>
        <begin position="43"/>
        <end position="66"/>
    </location>
</feature>
<evidence type="ECO:0000256" key="1">
    <source>
        <dbReference type="SAM" id="Phobius"/>
    </source>
</evidence>
<keyword evidence="1" id="KW-0812">Transmembrane</keyword>
<keyword evidence="3" id="KW-1185">Reference proteome</keyword>
<name>A0ABR7ETC2_9FIRM</name>
<reference evidence="2 3" key="1">
    <citation type="submission" date="2020-08" db="EMBL/GenBank/DDBJ databases">
        <title>Genome public.</title>
        <authorList>
            <person name="Liu C."/>
            <person name="Sun Q."/>
        </authorList>
    </citation>
    <scope>NUCLEOTIDE SEQUENCE [LARGE SCALE GENOMIC DNA]</scope>
    <source>
        <strain evidence="2 3">NSJ-36</strain>
    </source>
</reference>
<protein>
    <submittedName>
        <fullName evidence="2">Ribonuclease</fullName>
    </submittedName>
</protein>
<dbReference type="EMBL" id="JACOOY010000001">
    <property type="protein sequence ID" value="MBC5663880.1"/>
    <property type="molecule type" value="Genomic_DNA"/>
</dbReference>
<keyword evidence="1" id="KW-1133">Transmembrane helix</keyword>
<comment type="caution">
    <text evidence="2">The sequence shown here is derived from an EMBL/GenBank/DDBJ whole genome shotgun (WGS) entry which is preliminary data.</text>
</comment>
<dbReference type="Proteomes" id="UP000647235">
    <property type="component" value="Unassembled WGS sequence"/>
</dbReference>
<gene>
    <name evidence="2" type="ORF">H8S07_01075</name>
</gene>